<reference evidence="2" key="1">
    <citation type="journal article" date="2022" name="Mol. Ecol. Resour.">
        <title>The genomes of chicory, endive, great burdock and yacon provide insights into Asteraceae palaeo-polyploidization history and plant inulin production.</title>
        <authorList>
            <person name="Fan W."/>
            <person name="Wang S."/>
            <person name="Wang H."/>
            <person name="Wang A."/>
            <person name="Jiang F."/>
            <person name="Liu H."/>
            <person name="Zhao H."/>
            <person name="Xu D."/>
            <person name="Zhang Y."/>
        </authorList>
    </citation>
    <scope>NUCLEOTIDE SEQUENCE [LARGE SCALE GENOMIC DNA]</scope>
    <source>
        <strain evidence="2">cv. Yunnan</strain>
    </source>
</reference>
<dbReference type="Proteomes" id="UP001056120">
    <property type="component" value="Linkage Group LG04"/>
</dbReference>
<gene>
    <name evidence="1" type="ORF">L1987_13815</name>
</gene>
<evidence type="ECO:0000313" key="2">
    <source>
        <dbReference type="Proteomes" id="UP001056120"/>
    </source>
</evidence>
<organism evidence="1 2">
    <name type="scientific">Smallanthus sonchifolius</name>
    <dbReference type="NCBI Taxonomy" id="185202"/>
    <lineage>
        <taxon>Eukaryota</taxon>
        <taxon>Viridiplantae</taxon>
        <taxon>Streptophyta</taxon>
        <taxon>Embryophyta</taxon>
        <taxon>Tracheophyta</taxon>
        <taxon>Spermatophyta</taxon>
        <taxon>Magnoliopsida</taxon>
        <taxon>eudicotyledons</taxon>
        <taxon>Gunneridae</taxon>
        <taxon>Pentapetalae</taxon>
        <taxon>asterids</taxon>
        <taxon>campanulids</taxon>
        <taxon>Asterales</taxon>
        <taxon>Asteraceae</taxon>
        <taxon>Asteroideae</taxon>
        <taxon>Heliantheae alliance</taxon>
        <taxon>Millerieae</taxon>
        <taxon>Smallanthus</taxon>
    </lineage>
</organism>
<dbReference type="EMBL" id="CM042021">
    <property type="protein sequence ID" value="KAI3819961.1"/>
    <property type="molecule type" value="Genomic_DNA"/>
</dbReference>
<reference evidence="1 2" key="2">
    <citation type="journal article" date="2022" name="Mol. Ecol. Resour.">
        <title>The genomes of chicory, endive, great burdock and yacon provide insights into Asteraceae paleo-polyploidization history and plant inulin production.</title>
        <authorList>
            <person name="Fan W."/>
            <person name="Wang S."/>
            <person name="Wang H."/>
            <person name="Wang A."/>
            <person name="Jiang F."/>
            <person name="Liu H."/>
            <person name="Zhao H."/>
            <person name="Xu D."/>
            <person name="Zhang Y."/>
        </authorList>
    </citation>
    <scope>NUCLEOTIDE SEQUENCE [LARGE SCALE GENOMIC DNA]</scope>
    <source>
        <strain evidence="2">cv. Yunnan</strain>
        <tissue evidence="1">Leaves</tissue>
    </source>
</reference>
<evidence type="ECO:0000313" key="1">
    <source>
        <dbReference type="EMBL" id="KAI3819961.1"/>
    </source>
</evidence>
<protein>
    <submittedName>
        <fullName evidence="1">Uncharacterized protein</fullName>
    </submittedName>
</protein>
<sequence>MSHSSHQFLHSPDKMAKVSSILKNASIVAVVALSAAAAVSAQATAPEPSPDAGSALSVPISGVVIGSSVLLSFAALFRN</sequence>
<accession>A0ACB9JJT4</accession>
<name>A0ACB9JJT4_9ASTR</name>
<comment type="caution">
    <text evidence="1">The sequence shown here is derived from an EMBL/GenBank/DDBJ whole genome shotgun (WGS) entry which is preliminary data.</text>
</comment>
<proteinExistence type="predicted"/>
<keyword evidence="2" id="KW-1185">Reference proteome</keyword>